<comment type="caution">
    <text evidence="1">The sequence shown here is derived from an EMBL/GenBank/DDBJ whole genome shotgun (WGS) entry which is preliminary data.</text>
</comment>
<reference evidence="1" key="1">
    <citation type="submission" date="2013-01" db="EMBL/GenBank/DDBJ databases">
        <title>Genome assembly of Mariniradius saccharolyticus AK6.</title>
        <authorList>
            <person name="Vaidya B."/>
            <person name="Khatri I."/>
            <person name="Tanuku N.R.S."/>
            <person name="Subramanian S."/>
            <person name="Pinnaka A."/>
        </authorList>
    </citation>
    <scope>NUCLEOTIDE SEQUENCE [LARGE SCALE GENOMIC DNA]</scope>
    <source>
        <strain evidence="1">AK6</strain>
    </source>
</reference>
<sequence length="37" mass="3924">MHPSQKKGNLKAGFLYSPNSGKFSNGYGRILALAVDG</sequence>
<evidence type="ECO:0000313" key="2">
    <source>
        <dbReference type="Proteomes" id="UP000010953"/>
    </source>
</evidence>
<dbReference type="STRING" id="1239962.C943_04052"/>
<evidence type="ECO:0000313" key="1">
    <source>
        <dbReference type="EMBL" id="EMS34234.1"/>
    </source>
</evidence>
<dbReference type="Proteomes" id="UP000010953">
    <property type="component" value="Unassembled WGS sequence"/>
</dbReference>
<protein>
    <submittedName>
        <fullName evidence="1">Uncharacterized protein</fullName>
    </submittedName>
</protein>
<organism evidence="1 2">
    <name type="scientific">Mariniradius saccharolyticus AK6</name>
    <dbReference type="NCBI Taxonomy" id="1239962"/>
    <lineage>
        <taxon>Bacteria</taxon>
        <taxon>Pseudomonadati</taxon>
        <taxon>Bacteroidota</taxon>
        <taxon>Cytophagia</taxon>
        <taxon>Cytophagales</taxon>
        <taxon>Cyclobacteriaceae</taxon>
        <taxon>Mariniradius</taxon>
    </lineage>
</organism>
<dbReference type="EMBL" id="AMZY02000007">
    <property type="protein sequence ID" value="EMS34234.1"/>
    <property type="molecule type" value="Genomic_DNA"/>
</dbReference>
<proteinExistence type="predicted"/>
<name>M7XHB3_9BACT</name>
<keyword evidence="2" id="KW-1185">Reference proteome</keyword>
<dbReference type="AlphaFoldDB" id="M7XHB3"/>
<gene>
    <name evidence="1" type="ORF">C943_04052</name>
</gene>
<dbReference type="InParanoid" id="M7XHB3"/>
<accession>M7XHB3</accession>